<comment type="caution">
    <text evidence="7">Lacks conserved residue(s) required for the propagation of feature annotation.</text>
</comment>
<dbReference type="GO" id="GO:0005737">
    <property type="term" value="C:cytoplasm"/>
    <property type="evidence" value="ECO:0007669"/>
    <property type="project" value="UniProtKB-SubCell"/>
</dbReference>
<dbReference type="GO" id="GO:0004019">
    <property type="term" value="F:adenylosuccinate synthase activity"/>
    <property type="evidence" value="ECO:0007669"/>
    <property type="project" value="UniProtKB-UniRule"/>
</dbReference>
<dbReference type="PANTHER" id="PTHR11846:SF0">
    <property type="entry name" value="ADENYLOSUCCINATE SYNTHETASE"/>
    <property type="match status" value="1"/>
</dbReference>
<evidence type="ECO:0000256" key="7">
    <source>
        <dbReference type="HAMAP-Rule" id="MF_00011"/>
    </source>
</evidence>
<dbReference type="SMART" id="SM00788">
    <property type="entry name" value="Adenylsucc_synt"/>
    <property type="match status" value="1"/>
</dbReference>
<comment type="similarity">
    <text evidence="7">Belongs to the adenylosuccinate synthetase family.</text>
</comment>
<dbReference type="InterPro" id="IPR042111">
    <property type="entry name" value="Adenylosuccinate_synth_dom3"/>
</dbReference>
<feature type="binding site" evidence="7">
    <location>
        <position position="264"/>
    </location>
    <ligand>
        <name>GTP</name>
        <dbReference type="ChEBI" id="CHEBI:37565"/>
    </ligand>
</feature>
<feature type="binding site" description="in other chain" evidence="7">
    <location>
        <position position="193"/>
    </location>
    <ligand>
        <name>IMP</name>
        <dbReference type="ChEBI" id="CHEBI:58053"/>
        <note>ligand shared between dimeric partners</note>
    </ligand>
</feature>
<dbReference type="GO" id="GO:0000287">
    <property type="term" value="F:magnesium ion binding"/>
    <property type="evidence" value="ECO:0007669"/>
    <property type="project" value="UniProtKB-UniRule"/>
</dbReference>
<dbReference type="AlphaFoldDB" id="A0A1H3DS38"/>
<dbReference type="Gene3D" id="3.90.170.10">
    <property type="entry name" value="Adenylosuccinate Synthetase, subunit A, domain 3"/>
    <property type="match status" value="1"/>
</dbReference>
<dbReference type="Gene3D" id="3.40.440.10">
    <property type="entry name" value="Adenylosuccinate Synthetase, subunit A, domain 1"/>
    <property type="match status" value="2"/>
</dbReference>
<dbReference type="GO" id="GO:0044208">
    <property type="term" value="P:'de novo' AMP biosynthetic process"/>
    <property type="evidence" value="ECO:0007669"/>
    <property type="project" value="UniProtKB-UniRule"/>
</dbReference>
<keyword evidence="2 7" id="KW-0479">Metal-binding</keyword>
<feature type="binding site" evidence="7">
    <location>
        <begin position="41"/>
        <end position="43"/>
    </location>
    <ligand>
        <name>GTP</name>
        <dbReference type="ChEBI" id="CHEBI:37565"/>
    </ligand>
</feature>
<dbReference type="OrthoDB" id="6057000at2"/>
<dbReference type="GO" id="GO:0005525">
    <property type="term" value="F:GTP binding"/>
    <property type="evidence" value="ECO:0007669"/>
    <property type="project" value="UniProtKB-UniRule"/>
</dbReference>
<proteinExistence type="inferred from homology"/>
<evidence type="ECO:0000313" key="8">
    <source>
        <dbReference type="EMBL" id="SDX69181.1"/>
    </source>
</evidence>
<comment type="catalytic activity">
    <reaction evidence="7">
        <text>IMP + L-aspartate + GTP = N(6)-(1,2-dicarboxyethyl)-AMP + GDP + phosphate + 2 H(+)</text>
        <dbReference type="Rhea" id="RHEA:15753"/>
        <dbReference type="ChEBI" id="CHEBI:15378"/>
        <dbReference type="ChEBI" id="CHEBI:29991"/>
        <dbReference type="ChEBI" id="CHEBI:37565"/>
        <dbReference type="ChEBI" id="CHEBI:43474"/>
        <dbReference type="ChEBI" id="CHEBI:57567"/>
        <dbReference type="ChEBI" id="CHEBI:58053"/>
        <dbReference type="ChEBI" id="CHEBI:58189"/>
        <dbReference type="EC" id="6.3.4.4"/>
    </reaction>
</comment>
<evidence type="ECO:0000256" key="1">
    <source>
        <dbReference type="ARBA" id="ARBA00022598"/>
    </source>
</evidence>
<keyword evidence="3 7" id="KW-0547">Nucleotide-binding</keyword>
<feature type="binding site" evidence="7">
    <location>
        <begin position="290"/>
        <end position="292"/>
    </location>
    <ligand>
        <name>GTP</name>
        <dbReference type="ChEBI" id="CHEBI:37565"/>
    </ligand>
</feature>
<dbReference type="Proteomes" id="UP000198640">
    <property type="component" value="Unassembled WGS sequence"/>
</dbReference>
<dbReference type="STRING" id="44576.SAMN05421881_10063"/>
<evidence type="ECO:0000256" key="6">
    <source>
        <dbReference type="ARBA" id="ARBA00023134"/>
    </source>
</evidence>
<reference evidence="8 9" key="1">
    <citation type="submission" date="2016-10" db="EMBL/GenBank/DDBJ databases">
        <authorList>
            <person name="de Groot N.N."/>
        </authorList>
    </citation>
    <scope>NUCLEOTIDE SEQUENCE [LARGE SCALE GENOMIC DNA]</scope>
    <source>
        <strain evidence="8 9">Nm1</strain>
    </source>
</reference>
<protein>
    <recommendedName>
        <fullName evidence="7">Adenylosuccinate synthetase</fullName>
        <shortName evidence="7">AMPSase</shortName>
        <shortName evidence="7">AdSS</shortName>
        <ecNumber evidence="7">6.3.4.4</ecNumber>
    </recommendedName>
    <alternativeName>
        <fullName evidence="7">IMP--aspartate ligase</fullName>
    </alternativeName>
</protein>
<dbReference type="InterPro" id="IPR027417">
    <property type="entry name" value="P-loop_NTPase"/>
</dbReference>
<sequence>MPVTVIVGGQFGSEGKGKVAHFLAKEMHASVVIRVGGPNSGHTVISEEGPLIFRQLPTAAILPDVKCVLPAGSYIFPSRLLEEIHTANLSPARLLIDPNAIIITPETLQDENQSMLGSTIGSTQSGTGAAVLARISRLGRAKLAQNEESLKPYIRPATSFLREKLDKKERVIIEGTQGFGLSVLHARDYPFTTSRDTTAAGFVAEAGLSPLDVDDIVLVIRAFPIRVAGNSGPLPREFTWQELADESGSNAPIIEYTSVTKTVRRVARFDPEIVRDAIMYNKPTRIVLNHLDYIDTAHSDSIGISSKCSAFLRYVESEIGCRITYTGLGPNHLIPLENLLKLA</sequence>
<keyword evidence="5 7" id="KW-0460">Magnesium</keyword>
<dbReference type="GO" id="GO:0046040">
    <property type="term" value="P:IMP metabolic process"/>
    <property type="evidence" value="ECO:0007669"/>
    <property type="project" value="TreeGrafter"/>
</dbReference>
<feature type="active site" description="Proton donor" evidence="7">
    <location>
        <position position="42"/>
    </location>
</feature>
<evidence type="ECO:0000256" key="5">
    <source>
        <dbReference type="ARBA" id="ARBA00022842"/>
    </source>
</evidence>
<dbReference type="UniPathway" id="UPA00075">
    <property type="reaction ID" value="UER00335"/>
</dbReference>
<comment type="cofactor">
    <cofactor evidence="7">
        <name>Mg(2+)</name>
        <dbReference type="ChEBI" id="CHEBI:18420"/>
    </cofactor>
    <text evidence="7">Binds 1 Mg(2+) ion per subunit.</text>
</comment>
<organism evidence="8 9">
    <name type="scientific">Nitrosomonas halophila</name>
    <dbReference type="NCBI Taxonomy" id="44576"/>
    <lineage>
        <taxon>Bacteria</taxon>
        <taxon>Pseudomonadati</taxon>
        <taxon>Pseudomonadota</taxon>
        <taxon>Betaproteobacteria</taxon>
        <taxon>Nitrosomonadales</taxon>
        <taxon>Nitrosomonadaceae</taxon>
        <taxon>Nitrosomonas</taxon>
    </lineage>
</organism>
<comment type="subcellular location">
    <subcellularLocation>
        <location evidence="7">Cytoplasm</location>
    </subcellularLocation>
</comment>
<accession>A0A1H3DS38</accession>
<feature type="binding site" description="in other chain" evidence="7">
    <location>
        <position position="177"/>
    </location>
    <ligand>
        <name>IMP</name>
        <dbReference type="ChEBI" id="CHEBI:58053"/>
        <note>ligand shared between dimeric partners</note>
    </ligand>
</feature>
<keyword evidence="7" id="KW-0963">Cytoplasm</keyword>
<feature type="binding site" evidence="7">
    <location>
        <position position="41"/>
    </location>
    <ligand>
        <name>Mg(2+)</name>
        <dbReference type="ChEBI" id="CHEBI:18420"/>
    </ligand>
</feature>
<feature type="binding site" description="in other chain" evidence="7">
    <location>
        <position position="123"/>
    </location>
    <ligand>
        <name>IMP</name>
        <dbReference type="ChEBI" id="CHEBI:58053"/>
        <note>ligand shared between dimeric partners</note>
    </ligand>
</feature>
<name>A0A1H3DS38_9PROT</name>
<dbReference type="HAMAP" id="MF_00011">
    <property type="entry name" value="Adenylosucc_synth"/>
    <property type="match status" value="1"/>
</dbReference>
<evidence type="ECO:0000313" key="9">
    <source>
        <dbReference type="Proteomes" id="UP000198640"/>
    </source>
</evidence>
<dbReference type="PANTHER" id="PTHR11846">
    <property type="entry name" value="ADENYLOSUCCINATE SYNTHETASE"/>
    <property type="match status" value="1"/>
</dbReference>
<evidence type="ECO:0000256" key="2">
    <source>
        <dbReference type="ARBA" id="ARBA00022723"/>
    </source>
</evidence>
<evidence type="ECO:0000256" key="3">
    <source>
        <dbReference type="ARBA" id="ARBA00022741"/>
    </source>
</evidence>
<keyword evidence="4 7" id="KW-0658">Purine biosynthesis</keyword>
<keyword evidence="6 7" id="KW-0342">GTP-binding</keyword>
<gene>
    <name evidence="7" type="primary">purA</name>
    <name evidence="8" type="ORF">SAMN05421881_10063</name>
</gene>
<feature type="binding site" evidence="7">
    <location>
        <position position="137"/>
    </location>
    <ligand>
        <name>IMP</name>
        <dbReference type="ChEBI" id="CHEBI:58053"/>
        <note>ligand shared between dimeric partners</note>
    </ligand>
</feature>
<comment type="subunit">
    <text evidence="7">Homodimer.</text>
</comment>
<dbReference type="SUPFAM" id="SSF52540">
    <property type="entry name" value="P-loop containing nucleoside triphosphate hydrolases"/>
    <property type="match status" value="1"/>
</dbReference>
<dbReference type="InterPro" id="IPR001114">
    <property type="entry name" value="Adenylosuccinate_synthetase"/>
</dbReference>
<comment type="function">
    <text evidence="7">Plays an important role in the de novo pathway of purine nucleotide biosynthesis. Catalyzes the first committed step in the biosynthesis of AMP from IMP.</text>
</comment>
<dbReference type="RefSeq" id="WP_090411756.1">
    <property type="nucleotide sequence ID" value="NZ_FNOY01000006.1"/>
</dbReference>
<keyword evidence="9" id="KW-1185">Reference proteome</keyword>
<evidence type="ECO:0000256" key="4">
    <source>
        <dbReference type="ARBA" id="ARBA00022755"/>
    </source>
</evidence>
<keyword evidence="1 7" id="KW-0436">Ligase</keyword>
<comment type="pathway">
    <text evidence="7">Purine metabolism; AMP biosynthesis via de novo pathway; AMP from IMP: step 1/2.</text>
</comment>
<dbReference type="EMBL" id="FNOY01000006">
    <property type="protein sequence ID" value="SDX69181.1"/>
    <property type="molecule type" value="Genomic_DNA"/>
</dbReference>
<dbReference type="EC" id="6.3.4.4" evidence="7"/>
<dbReference type="InterPro" id="IPR042109">
    <property type="entry name" value="Adenylosuccinate_synth_dom1"/>
</dbReference>
<dbReference type="Pfam" id="PF00709">
    <property type="entry name" value="Adenylsucc_synt"/>
    <property type="match status" value="2"/>
</dbReference>
<feature type="binding site" description="in other chain" evidence="7">
    <location>
        <begin position="39"/>
        <end position="42"/>
    </location>
    <ligand>
        <name>IMP</name>
        <dbReference type="ChEBI" id="CHEBI:58053"/>
        <note>ligand shared between dimeric partners</note>
    </ligand>
</feature>